<dbReference type="Proteomes" id="UP000256964">
    <property type="component" value="Unassembled WGS sequence"/>
</dbReference>
<accession>A0A371CIH7</accession>
<reference evidence="1 2" key="1">
    <citation type="journal article" date="2018" name="Biotechnol. Biofuels">
        <title>Integrative visual omics of the white-rot fungus Polyporus brumalis exposes the biotechnological potential of its oxidative enzymes for delignifying raw plant biomass.</title>
        <authorList>
            <person name="Miyauchi S."/>
            <person name="Rancon A."/>
            <person name="Drula E."/>
            <person name="Hage H."/>
            <person name="Chaduli D."/>
            <person name="Favel A."/>
            <person name="Grisel S."/>
            <person name="Henrissat B."/>
            <person name="Herpoel-Gimbert I."/>
            <person name="Ruiz-Duenas F.J."/>
            <person name="Chevret D."/>
            <person name="Hainaut M."/>
            <person name="Lin J."/>
            <person name="Wang M."/>
            <person name="Pangilinan J."/>
            <person name="Lipzen A."/>
            <person name="Lesage-Meessen L."/>
            <person name="Navarro D."/>
            <person name="Riley R."/>
            <person name="Grigoriev I.V."/>
            <person name="Zhou S."/>
            <person name="Raouche S."/>
            <person name="Rosso M.N."/>
        </authorList>
    </citation>
    <scope>NUCLEOTIDE SEQUENCE [LARGE SCALE GENOMIC DNA]</scope>
    <source>
        <strain evidence="1 2">BRFM 1820</strain>
    </source>
</reference>
<protein>
    <submittedName>
        <fullName evidence="1">Uncharacterized protein</fullName>
    </submittedName>
</protein>
<dbReference type="EMBL" id="KZ857588">
    <property type="protein sequence ID" value="RDX40095.1"/>
    <property type="molecule type" value="Genomic_DNA"/>
</dbReference>
<name>A0A371CIH7_9APHY</name>
<evidence type="ECO:0000313" key="1">
    <source>
        <dbReference type="EMBL" id="RDX40095.1"/>
    </source>
</evidence>
<evidence type="ECO:0000313" key="2">
    <source>
        <dbReference type="Proteomes" id="UP000256964"/>
    </source>
</evidence>
<sequence length="67" mass="7381">VRVSAANAAAWTPFLARRTLSRSCVAFLALGIHSAHRRRASPAYSQPVRISRRLPCPSSRRSLTHAI</sequence>
<gene>
    <name evidence="1" type="ORF">OH76DRAFT_1562235</name>
</gene>
<proteinExistence type="predicted"/>
<organism evidence="1 2">
    <name type="scientific">Lentinus brumalis</name>
    <dbReference type="NCBI Taxonomy" id="2498619"/>
    <lineage>
        <taxon>Eukaryota</taxon>
        <taxon>Fungi</taxon>
        <taxon>Dikarya</taxon>
        <taxon>Basidiomycota</taxon>
        <taxon>Agaricomycotina</taxon>
        <taxon>Agaricomycetes</taxon>
        <taxon>Polyporales</taxon>
        <taxon>Polyporaceae</taxon>
        <taxon>Lentinus</taxon>
    </lineage>
</organism>
<keyword evidence="2" id="KW-1185">Reference proteome</keyword>
<feature type="non-terminal residue" evidence="1">
    <location>
        <position position="1"/>
    </location>
</feature>
<dbReference type="AlphaFoldDB" id="A0A371CIH7"/>